<dbReference type="Proteomes" id="UP000016566">
    <property type="component" value="Unassembled WGS sequence"/>
</dbReference>
<name>U2Z3D2_9RHOB</name>
<dbReference type="GO" id="GO:0003676">
    <property type="term" value="F:nucleic acid binding"/>
    <property type="evidence" value="ECO:0007669"/>
    <property type="project" value="InterPro"/>
</dbReference>
<dbReference type="InterPro" id="IPR036397">
    <property type="entry name" value="RNaseH_sf"/>
</dbReference>
<accession>U2Z3D2</accession>
<dbReference type="InterPro" id="IPR012337">
    <property type="entry name" value="RNaseH-like_sf"/>
</dbReference>
<evidence type="ECO:0000313" key="2">
    <source>
        <dbReference type="Proteomes" id="UP000016566"/>
    </source>
</evidence>
<dbReference type="eggNOG" id="COG0847">
    <property type="taxonomic scope" value="Bacteria"/>
</dbReference>
<keyword evidence="2" id="KW-1185">Reference proteome</keyword>
<sequence>MTDHTNDLIFLDFEASSLTADSWPVEIGLSWLADDGAIESHARLIRRHPTWSMDAWSEDSAAVHAIPYATLEKGLDAPEAVEWYQAMTRGRRICSDAPKYDTMWLRRLLETSLDPNTVDHELARVRDIRVILEPMLPPRALDAFYERLARLRTPHRAGPDSARYASALRAAFLAR</sequence>
<protein>
    <recommendedName>
        <fullName evidence="3">Exonuclease domain-containing protein</fullName>
    </recommendedName>
</protein>
<dbReference type="OrthoDB" id="5705783at2"/>
<gene>
    <name evidence="1" type="ORF">MBELCI_1917</name>
</gene>
<evidence type="ECO:0000313" key="1">
    <source>
        <dbReference type="EMBL" id="GAD55865.1"/>
    </source>
</evidence>
<organism evidence="1 2">
    <name type="scientific">Limimaricola cinnabarinus LL-001</name>
    <dbReference type="NCBI Taxonomy" id="1337093"/>
    <lineage>
        <taxon>Bacteria</taxon>
        <taxon>Pseudomonadati</taxon>
        <taxon>Pseudomonadota</taxon>
        <taxon>Alphaproteobacteria</taxon>
        <taxon>Rhodobacterales</taxon>
        <taxon>Paracoccaceae</taxon>
        <taxon>Limimaricola</taxon>
    </lineage>
</organism>
<dbReference type="SUPFAM" id="SSF53098">
    <property type="entry name" value="Ribonuclease H-like"/>
    <property type="match status" value="1"/>
</dbReference>
<reference evidence="1" key="1">
    <citation type="journal article" date="2013" name="Genome Announc.">
        <title>Draft Genome Sequence of Loktanella cinnabarina LL-001T, Isolated from Deep-Sea Floor Sediment.</title>
        <authorList>
            <person name="Nishi S."/>
            <person name="Tsubouchi T."/>
            <person name="Takaki Y."/>
            <person name="Koyanagi R."/>
            <person name="Satoh N."/>
            <person name="Maruyama T."/>
            <person name="Hatada Y."/>
        </authorList>
    </citation>
    <scope>NUCLEOTIDE SEQUENCE [LARGE SCALE GENOMIC DNA]</scope>
    <source>
        <strain evidence="1">LL-001</strain>
    </source>
</reference>
<comment type="caution">
    <text evidence="1">The sequence shown here is derived from an EMBL/GenBank/DDBJ whole genome shotgun (WGS) entry which is preliminary data.</text>
</comment>
<proteinExistence type="predicted"/>
<dbReference type="EMBL" id="BATB01000022">
    <property type="protein sequence ID" value="GAD55865.1"/>
    <property type="molecule type" value="Genomic_DNA"/>
</dbReference>
<evidence type="ECO:0008006" key="3">
    <source>
        <dbReference type="Google" id="ProtNLM"/>
    </source>
</evidence>
<dbReference type="RefSeq" id="WP_021693966.1">
    <property type="nucleotide sequence ID" value="NZ_BATB01000022.1"/>
</dbReference>
<dbReference type="Gene3D" id="3.30.420.10">
    <property type="entry name" value="Ribonuclease H-like superfamily/Ribonuclease H"/>
    <property type="match status" value="1"/>
</dbReference>
<dbReference type="AlphaFoldDB" id="U2Z3D2"/>
<dbReference type="STRING" id="1337093.MBELCI_1917"/>